<dbReference type="Proteomes" id="UP001178461">
    <property type="component" value="Chromosome Z"/>
</dbReference>
<organism evidence="2 3">
    <name type="scientific">Podarcis lilfordi</name>
    <name type="common">Lilford's wall lizard</name>
    <dbReference type="NCBI Taxonomy" id="74358"/>
    <lineage>
        <taxon>Eukaryota</taxon>
        <taxon>Metazoa</taxon>
        <taxon>Chordata</taxon>
        <taxon>Craniata</taxon>
        <taxon>Vertebrata</taxon>
        <taxon>Euteleostomi</taxon>
        <taxon>Lepidosauria</taxon>
        <taxon>Squamata</taxon>
        <taxon>Bifurcata</taxon>
        <taxon>Unidentata</taxon>
        <taxon>Episquamata</taxon>
        <taxon>Laterata</taxon>
        <taxon>Lacertibaenia</taxon>
        <taxon>Lacertidae</taxon>
        <taxon>Podarcis</taxon>
    </lineage>
</organism>
<sequence length="89" mass="9405">MGSAICSPLVEVWDVTSKLTVASDSLELSSFSKAQPRCRHPSSEGLPISSFSDGCEEEEEVPTVTASPLDAASTTTVAKVNMTAQDTRE</sequence>
<evidence type="ECO:0000313" key="3">
    <source>
        <dbReference type="Proteomes" id="UP001178461"/>
    </source>
</evidence>
<protein>
    <submittedName>
        <fullName evidence="2">Uncharacterized protein</fullName>
    </submittedName>
</protein>
<evidence type="ECO:0000313" key="2">
    <source>
        <dbReference type="EMBL" id="CAI5794038.1"/>
    </source>
</evidence>
<feature type="region of interest" description="Disordered" evidence="1">
    <location>
        <begin position="36"/>
        <end position="56"/>
    </location>
</feature>
<dbReference type="AlphaFoldDB" id="A0AA35LDY9"/>
<proteinExistence type="predicted"/>
<gene>
    <name evidence="2" type="ORF">PODLI_1B024169</name>
</gene>
<accession>A0AA35LDY9</accession>
<name>A0AA35LDY9_9SAUR</name>
<dbReference type="EMBL" id="OX395140">
    <property type="protein sequence ID" value="CAI5794038.1"/>
    <property type="molecule type" value="Genomic_DNA"/>
</dbReference>
<keyword evidence="3" id="KW-1185">Reference proteome</keyword>
<evidence type="ECO:0000256" key="1">
    <source>
        <dbReference type="SAM" id="MobiDB-lite"/>
    </source>
</evidence>
<reference evidence="2" key="1">
    <citation type="submission" date="2022-12" db="EMBL/GenBank/DDBJ databases">
        <authorList>
            <person name="Alioto T."/>
            <person name="Alioto T."/>
            <person name="Gomez Garrido J."/>
        </authorList>
    </citation>
    <scope>NUCLEOTIDE SEQUENCE</scope>
</reference>